<reference evidence="2 3" key="1">
    <citation type="journal article" date="2023" name="PLoS ONE">
        <title>Cytospora paraplurivora sp. nov. isolated from orchards with fruit tree decline syndrome in Ontario, Canada.</title>
        <authorList>
            <person name="Ilyukhin E."/>
            <person name="Nguyen H.D.T."/>
            <person name="Castle A.J."/>
            <person name="Ellouze W."/>
        </authorList>
    </citation>
    <scope>NUCLEOTIDE SEQUENCE [LARGE SCALE GENOMIC DNA]</scope>
    <source>
        <strain evidence="2 3">FDS-564</strain>
    </source>
</reference>
<name>A0AAN9UM57_9PEZI</name>
<dbReference type="EMBL" id="JAJSPL020000005">
    <property type="protein sequence ID" value="KAK7746684.1"/>
    <property type="molecule type" value="Genomic_DNA"/>
</dbReference>
<dbReference type="Proteomes" id="UP001320245">
    <property type="component" value="Unassembled WGS sequence"/>
</dbReference>
<accession>A0AAN9UM57</accession>
<dbReference type="AlphaFoldDB" id="A0AAN9UM57"/>
<feature type="compositionally biased region" description="Low complexity" evidence="1">
    <location>
        <begin position="28"/>
        <end position="39"/>
    </location>
</feature>
<comment type="caution">
    <text evidence="2">The sequence shown here is derived from an EMBL/GenBank/DDBJ whole genome shotgun (WGS) entry which is preliminary data.</text>
</comment>
<evidence type="ECO:0000313" key="2">
    <source>
        <dbReference type="EMBL" id="KAK7746684.1"/>
    </source>
</evidence>
<organism evidence="2 3">
    <name type="scientific">Cytospora paraplurivora</name>
    <dbReference type="NCBI Taxonomy" id="2898453"/>
    <lineage>
        <taxon>Eukaryota</taxon>
        <taxon>Fungi</taxon>
        <taxon>Dikarya</taxon>
        <taxon>Ascomycota</taxon>
        <taxon>Pezizomycotina</taxon>
        <taxon>Sordariomycetes</taxon>
        <taxon>Sordariomycetidae</taxon>
        <taxon>Diaporthales</taxon>
        <taxon>Cytosporaceae</taxon>
        <taxon>Cytospora</taxon>
    </lineage>
</organism>
<evidence type="ECO:0000313" key="3">
    <source>
        <dbReference type="Proteomes" id="UP001320245"/>
    </source>
</evidence>
<keyword evidence="3" id="KW-1185">Reference proteome</keyword>
<protein>
    <submittedName>
        <fullName evidence="2">Uncharacterized protein</fullName>
    </submittedName>
</protein>
<feature type="compositionally biased region" description="Low complexity" evidence="1">
    <location>
        <begin position="217"/>
        <end position="232"/>
    </location>
</feature>
<feature type="compositionally biased region" description="Polar residues" evidence="1">
    <location>
        <begin position="299"/>
        <end position="325"/>
    </location>
</feature>
<feature type="compositionally biased region" description="Gly residues" evidence="1">
    <location>
        <begin position="1"/>
        <end position="27"/>
    </location>
</feature>
<proteinExistence type="predicted"/>
<feature type="region of interest" description="Disordered" evidence="1">
    <location>
        <begin position="1"/>
        <end position="325"/>
    </location>
</feature>
<feature type="compositionally biased region" description="Low complexity" evidence="1">
    <location>
        <begin position="139"/>
        <end position="159"/>
    </location>
</feature>
<sequence length="325" mass="34133">MASYGGGGAGGASGSNGAVGGGGGGDGSLNSLLAQLQRQQSHHSQHSSYNENQDPAVVRYQQHQQPPVSQFNPYNGQAPYQYHQAPHLQHQRGDSPAIEDGTSYLPPAAPTPPAGGIFSSHHPPGFATRPSDENEKRTSSLLSLLKFSSDQGGQQSSSQPTPPQAPPADQLHRESLLRHVQNQQASLIHAPAPAGADPSGLLAALMKGKSQDDVAKPEQAPQQQQKQQQQPASNWNAAPPPDNTQRYLLNLLNRPKPSQSDAPADPPAPSEVDQSTDLTHPAANEASVHDFATLERALSDTTNRGGPAVPTSNFNFAAQDSVSPG</sequence>
<feature type="compositionally biased region" description="Polar residues" evidence="1">
    <location>
        <begin position="61"/>
        <end position="75"/>
    </location>
</feature>
<gene>
    <name evidence="2" type="ORF">SLS53_001870</name>
</gene>
<evidence type="ECO:0000256" key="1">
    <source>
        <dbReference type="SAM" id="MobiDB-lite"/>
    </source>
</evidence>